<dbReference type="EMBL" id="ACCU02000001">
    <property type="protein sequence ID" value="RMX61921.1"/>
    <property type="molecule type" value="Genomic_DNA"/>
</dbReference>
<accession>A0A5E8UXY1</accession>
<name>A0A5E8UXY1_ROSAD</name>
<proteinExistence type="predicted"/>
<dbReference type="AlphaFoldDB" id="A0A5E8UXY1"/>
<protein>
    <submittedName>
        <fullName evidence="1">Uncharacterized protein</fullName>
    </submittedName>
</protein>
<evidence type="ECO:0000313" key="2">
    <source>
        <dbReference type="Proteomes" id="UP000004703"/>
    </source>
</evidence>
<evidence type="ECO:0000313" key="1">
    <source>
        <dbReference type="EMBL" id="RMX61921.1"/>
    </source>
</evidence>
<comment type="caution">
    <text evidence="1">The sequence shown here is derived from an EMBL/GenBank/DDBJ whole genome shotgun (WGS) entry which is preliminary data.</text>
</comment>
<reference evidence="1 2" key="1">
    <citation type="submission" date="2008-01" db="EMBL/GenBank/DDBJ databases">
        <authorList>
            <person name="Wagner-Dobler I."/>
            <person name="Ferriera S."/>
            <person name="Johnson J."/>
            <person name="Kravitz S."/>
            <person name="Beeson K."/>
            <person name="Sutton G."/>
            <person name="Rogers Y.-H."/>
            <person name="Friedman R."/>
            <person name="Frazier M."/>
            <person name="Venter J.C."/>
        </authorList>
    </citation>
    <scope>NUCLEOTIDE SEQUENCE [LARGE SCALE GENOMIC DNA]</scope>
    <source>
        <strain evidence="2">DSM 17067 / NCIMB 14079 / DFL-11</strain>
    </source>
</reference>
<gene>
    <name evidence="1" type="ORF">SADFL11_00001740</name>
</gene>
<dbReference type="Proteomes" id="UP000004703">
    <property type="component" value="Chromosome"/>
</dbReference>
<organism evidence="1 2">
    <name type="scientific">Roseibium alexandrii (strain DSM 17067 / NCIMB 14079 / DFL-11)</name>
    <name type="common">Labrenzia alexandrii</name>
    <dbReference type="NCBI Taxonomy" id="244592"/>
    <lineage>
        <taxon>Bacteria</taxon>
        <taxon>Pseudomonadati</taxon>
        <taxon>Pseudomonadota</taxon>
        <taxon>Alphaproteobacteria</taxon>
        <taxon>Hyphomicrobiales</taxon>
        <taxon>Stappiaceae</taxon>
        <taxon>Roseibium</taxon>
    </lineage>
</organism>
<reference evidence="1 2" key="2">
    <citation type="submission" date="2013-04" db="EMBL/GenBank/DDBJ databases">
        <authorList>
            <person name="Fiebig A."/>
            <person name="Pradella S."/>
            <person name="Wagner-Doebler I."/>
        </authorList>
    </citation>
    <scope>NUCLEOTIDE SEQUENCE [LARGE SCALE GENOMIC DNA]</scope>
    <source>
        <strain evidence="2">DSM 17067 / NCIMB 14079 / DFL-11</strain>
    </source>
</reference>
<sequence length="95" mass="10464">MFLGINALTELPNGIQELFFATAVQVGRAIIVFDVGGGWSREIRGDDRSRVKETSKYQKDRRAGIGNLNGASEFQPGAFGSKLYGTKQLSKARWI</sequence>